<feature type="transmembrane region" description="Helical" evidence="5">
    <location>
        <begin position="95"/>
        <end position="116"/>
    </location>
</feature>
<evidence type="ECO:0000256" key="2">
    <source>
        <dbReference type="ARBA" id="ARBA00022692"/>
    </source>
</evidence>
<evidence type="ECO:0000256" key="5">
    <source>
        <dbReference type="SAM" id="Phobius"/>
    </source>
</evidence>
<dbReference type="Proteomes" id="UP000887574">
    <property type="component" value="Unplaced"/>
</dbReference>
<evidence type="ECO:0000256" key="4">
    <source>
        <dbReference type="ARBA" id="ARBA00023136"/>
    </source>
</evidence>
<evidence type="ECO:0000256" key="3">
    <source>
        <dbReference type="ARBA" id="ARBA00022989"/>
    </source>
</evidence>
<feature type="transmembrane region" description="Helical" evidence="5">
    <location>
        <begin position="128"/>
        <end position="147"/>
    </location>
</feature>
<dbReference type="Pfam" id="PF01490">
    <property type="entry name" value="Aa_trans"/>
    <property type="match status" value="1"/>
</dbReference>
<feature type="transmembrane region" description="Helical" evidence="5">
    <location>
        <begin position="159"/>
        <end position="183"/>
    </location>
</feature>
<sequence>MLQMVHCSQYLSKKKEREHLDYGEVAYEACANSFNSLRKYRNLAKLACVLCVYGCTYERGVDEQTNFHGSETAWMLIIFLPVVLLNFIRTLKAIAVISMIGNVLMIGAFVFILQHLLRADHVTSRLPWFTDFNGVMTACGSIMCYPWKQAEKTRRHDRSLRSVVSGVSLVSVVYAGSGLFGYITYGSDVKGSITLNLPQNCQLYLCFCQTDADFGRLLRFCIQQYVIVEMLWPSVRTKIGKIALLSKQGCDLPLELVFRAGLVTIAMLIALAVPNLEEIIPLVGITAGMLLAFIPSLMDTMTFLPVLLEKSKQTSRWSIYARIFRTACWL</sequence>
<keyword evidence="7" id="KW-1185">Reference proteome</keyword>
<accession>A0A915CRG1</accession>
<dbReference type="GO" id="GO:0015179">
    <property type="term" value="F:L-amino acid transmembrane transporter activity"/>
    <property type="evidence" value="ECO:0007669"/>
    <property type="project" value="TreeGrafter"/>
</dbReference>
<evidence type="ECO:0000313" key="7">
    <source>
        <dbReference type="Proteomes" id="UP000887574"/>
    </source>
</evidence>
<comment type="subcellular location">
    <subcellularLocation>
        <location evidence="1">Membrane</location>
        <topology evidence="1">Multi-pass membrane protein</topology>
    </subcellularLocation>
</comment>
<dbReference type="PANTHER" id="PTHR22950:SF349">
    <property type="entry name" value="AMINO ACID TRANSPORTER TRANSMEMBRANE DOMAIN-CONTAINING PROTEIN"/>
    <property type="match status" value="1"/>
</dbReference>
<keyword evidence="2 5" id="KW-0812">Transmembrane</keyword>
<dbReference type="GO" id="GO:0005774">
    <property type="term" value="C:vacuolar membrane"/>
    <property type="evidence" value="ECO:0007669"/>
    <property type="project" value="TreeGrafter"/>
</dbReference>
<proteinExistence type="predicted"/>
<name>A0A915CRG1_9BILA</name>
<feature type="transmembrane region" description="Helical" evidence="5">
    <location>
        <begin position="256"/>
        <end position="273"/>
    </location>
</feature>
<dbReference type="PANTHER" id="PTHR22950">
    <property type="entry name" value="AMINO ACID TRANSPORTER"/>
    <property type="match status" value="1"/>
</dbReference>
<feature type="transmembrane region" description="Helical" evidence="5">
    <location>
        <begin position="72"/>
        <end position="88"/>
    </location>
</feature>
<reference evidence="8" key="1">
    <citation type="submission" date="2022-11" db="UniProtKB">
        <authorList>
            <consortium name="WormBaseParasite"/>
        </authorList>
    </citation>
    <scope>IDENTIFICATION</scope>
</reference>
<organism evidence="7 8">
    <name type="scientific">Ditylenchus dipsaci</name>
    <dbReference type="NCBI Taxonomy" id="166011"/>
    <lineage>
        <taxon>Eukaryota</taxon>
        <taxon>Metazoa</taxon>
        <taxon>Ecdysozoa</taxon>
        <taxon>Nematoda</taxon>
        <taxon>Chromadorea</taxon>
        <taxon>Rhabditida</taxon>
        <taxon>Tylenchina</taxon>
        <taxon>Tylenchomorpha</taxon>
        <taxon>Sphaerularioidea</taxon>
        <taxon>Anguinidae</taxon>
        <taxon>Anguininae</taxon>
        <taxon>Ditylenchus</taxon>
    </lineage>
</organism>
<evidence type="ECO:0000256" key="1">
    <source>
        <dbReference type="ARBA" id="ARBA00004141"/>
    </source>
</evidence>
<evidence type="ECO:0000313" key="8">
    <source>
        <dbReference type="WBParaSite" id="jg11698"/>
    </source>
</evidence>
<dbReference type="AlphaFoldDB" id="A0A915CRG1"/>
<keyword evidence="4 5" id="KW-0472">Membrane</keyword>
<evidence type="ECO:0000259" key="6">
    <source>
        <dbReference type="Pfam" id="PF01490"/>
    </source>
</evidence>
<feature type="domain" description="Amino acid transporter transmembrane" evidence="6">
    <location>
        <begin position="2"/>
        <end position="308"/>
    </location>
</feature>
<protein>
    <submittedName>
        <fullName evidence="8">Amino acid transporter transmembrane domain-containing protein</fullName>
    </submittedName>
</protein>
<keyword evidence="3 5" id="KW-1133">Transmembrane helix</keyword>
<feature type="transmembrane region" description="Helical" evidence="5">
    <location>
        <begin position="279"/>
        <end position="308"/>
    </location>
</feature>
<dbReference type="WBParaSite" id="jg11698">
    <property type="protein sequence ID" value="jg11698"/>
    <property type="gene ID" value="jg11698"/>
</dbReference>
<dbReference type="InterPro" id="IPR013057">
    <property type="entry name" value="AA_transpt_TM"/>
</dbReference>